<accession>A0AAN6SFC7</accession>
<keyword evidence="3" id="KW-1185">Reference proteome</keyword>
<feature type="region of interest" description="Disordered" evidence="1">
    <location>
        <begin position="35"/>
        <end position="59"/>
    </location>
</feature>
<dbReference type="Proteomes" id="UP001303222">
    <property type="component" value="Unassembled WGS sequence"/>
</dbReference>
<dbReference type="AlphaFoldDB" id="A0AAN6SFC7"/>
<reference evidence="2" key="2">
    <citation type="submission" date="2023-06" db="EMBL/GenBank/DDBJ databases">
        <authorList>
            <consortium name="Lawrence Berkeley National Laboratory"/>
            <person name="Mondo S.J."/>
            <person name="Hensen N."/>
            <person name="Bonometti L."/>
            <person name="Westerberg I."/>
            <person name="Brannstrom I.O."/>
            <person name="Guillou S."/>
            <person name="Cros-Aarteil S."/>
            <person name="Calhoun S."/>
            <person name="Haridas S."/>
            <person name="Kuo A."/>
            <person name="Pangilinan J."/>
            <person name="Riley R."/>
            <person name="Labutti K."/>
            <person name="Andreopoulos B."/>
            <person name="Lipzen A."/>
            <person name="Chen C."/>
            <person name="Yanf M."/>
            <person name="Daum C."/>
            <person name="Ng V."/>
            <person name="Clum A."/>
            <person name="Steindorff A."/>
            <person name="Ohm R."/>
            <person name="Martin F."/>
            <person name="Silar P."/>
            <person name="Natvig D."/>
            <person name="Lalanne C."/>
            <person name="Gautier V."/>
            <person name="Ament-Velasquez S.L."/>
            <person name="Kruys A."/>
            <person name="Hutchinson M.I."/>
            <person name="Powell A.J."/>
            <person name="Barry K."/>
            <person name="Miller A.N."/>
            <person name="Grigoriev I.V."/>
            <person name="Debuchy R."/>
            <person name="Gladieux P."/>
            <person name="Thoren M.H."/>
            <person name="Johannesson H."/>
        </authorList>
    </citation>
    <scope>NUCLEOTIDE SEQUENCE</scope>
    <source>
        <strain evidence="2">CBS 626.80</strain>
    </source>
</reference>
<dbReference type="EMBL" id="MU859128">
    <property type="protein sequence ID" value="KAK3952217.1"/>
    <property type="molecule type" value="Genomic_DNA"/>
</dbReference>
<comment type="caution">
    <text evidence="2">The sequence shown here is derived from an EMBL/GenBank/DDBJ whole genome shotgun (WGS) entry which is preliminary data.</text>
</comment>
<organism evidence="2 3">
    <name type="scientific">Pseudoneurospora amorphoporcata</name>
    <dbReference type="NCBI Taxonomy" id="241081"/>
    <lineage>
        <taxon>Eukaryota</taxon>
        <taxon>Fungi</taxon>
        <taxon>Dikarya</taxon>
        <taxon>Ascomycota</taxon>
        <taxon>Pezizomycotina</taxon>
        <taxon>Sordariomycetes</taxon>
        <taxon>Sordariomycetidae</taxon>
        <taxon>Sordariales</taxon>
        <taxon>Sordariaceae</taxon>
        <taxon>Pseudoneurospora</taxon>
    </lineage>
</organism>
<name>A0AAN6SFC7_9PEZI</name>
<sequence length="59" mass="6107">MFGYTSDAMARAALRLGLSLLVAAVLWQLLRGDGPVFPHPTPPPAPPSSPGGGTAPIRR</sequence>
<proteinExistence type="predicted"/>
<evidence type="ECO:0000256" key="1">
    <source>
        <dbReference type="SAM" id="MobiDB-lite"/>
    </source>
</evidence>
<evidence type="ECO:0000313" key="3">
    <source>
        <dbReference type="Proteomes" id="UP001303222"/>
    </source>
</evidence>
<reference evidence="2" key="1">
    <citation type="journal article" date="2023" name="Mol. Phylogenet. Evol.">
        <title>Genome-scale phylogeny and comparative genomics of the fungal order Sordariales.</title>
        <authorList>
            <person name="Hensen N."/>
            <person name="Bonometti L."/>
            <person name="Westerberg I."/>
            <person name="Brannstrom I.O."/>
            <person name="Guillou S."/>
            <person name="Cros-Aarteil S."/>
            <person name="Calhoun S."/>
            <person name="Haridas S."/>
            <person name="Kuo A."/>
            <person name="Mondo S."/>
            <person name="Pangilinan J."/>
            <person name="Riley R."/>
            <person name="LaButti K."/>
            <person name="Andreopoulos B."/>
            <person name="Lipzen A."/>
            <person name="Chen C."/>
            <person name="Yan M."/>
            <person name="Daum C."/>
            <person name="Ng V."/>
            <person name="Clum A."/>
            <person name="Steindorff A."/>
            <person name="Ohm R.A."/>
            <person name="Martin F."/>
            <person name="Silar P."/>
            <person name="Natvig D.O."/>
            <person name="Lalanne C."/>
            <person name="Gautier V."/>
            <person name="Ament-Velasquez S.L."/>
            <person name="Kruys A."/>
            <person name="Hutchinson M.I."/>
            <person name="Powell A.J."/>
            <person name="Barry K."/>
            <person name="Miller A.N."/>
            <person name="Grigoriev I.V."/>
            <person name="Debuchy R."/>
            <person name="Gladieux P."/>
            <person name="Hiltunen Thoren M."/>
            <person name="Johannesson H."/>
        </authorList>
    </citation>
    <scope>NUCLEOTIDE SEQUENCE</scope>
    <source>
        <strain evidence="2">CBS 626.80</strain>
    </source>
</reference>
<protein>
    <submittedName>
        <fullName evidence="2">Uncharacterized protein</fullName>
    </submittedName>
</protein>
<evidence type="ECO:0000313" key="2">
    <source>
        <dbReference type="EMBL" id="KAK3952217.1"/>
    </source>
</evidence>
<feature type="compositionally biased region" description="Pro residues" evidence="1">
    <location>
        <begin position="37"/>
        <end position="49"/>
    </location>
</feature>
<feature type="compositionally biased region" description="Gly residues" evidence="1">
    <location>
        <begin position="50"/>
        <end position="59"/>
    </location>
</feature>
<gene>
    <name evidence="2" type="ORF">QBC32DRAFT_324547</name>
</gene>